<feature type="non-terminal residue" evidence="2">
    <location>
        <position position="149"/>
    </location>
</feature>
<feature type="region of interest" description="Disordered" evidence="1">
    <location>
        <begin position="1"/>
        <end position="35"/>
    </location>
</feature>
<dbReference type="Proteomes" id="UP001189429">
    <property type="component" value="Unassembled WGS sequence"/>
</dbReference>
<evidence type="ECO:0000256" key="1">
    <source>
        <dbReference type="SAM" id="MobiDB-lite"/>
    </source>
</evidence>
<name>A0ABN9XVC4_9DINO</name>
<organism evidence="2 3">
    <name type="scientific">Prorocentrum cordatum</name>
    <dbReference type="NCBI Taxonomy" id="2364126"/>
    <lineage>
        <taxon>Eukaryota</taxon>
        <taxon>Sar</taxon>
        <taxon>Alveolata</taxon>
        <taxon>Dinophyceae</taxon>
        <taxon>Prorocentrales</taxon>
        <taxon>Prorocentraceae</taxon>
        <taxon>Prorocentrum</taxon>
    </lineage>
</organism>
<protein>
    <submittedName>
        <fullName evidence="2">Uncharacterized protein</fullName>
    </submittedName>
</protein>
<feature type="compositionally biased region" description="Low complexity" evidence="1">
    <location>
        <begin position="19"/>
        <end position="29"/>
    </location>
</feature>
<dbReference type="EMBL" id="CAUYUJ010021336">
    <property type="protein sequence ID" value="CAK0904025.1"/>
    <property type="molecule type" value="Genomic_DNA"/>
</dbReference>
<feature type="compositionally biased region" description="Low complexity" evidence="1">
    <location>
        <begin position="1"/>
        <end position="11"/>
    </location>
</feature>
<reference evidence="2" key="1">
    <citation type="submission" date="2023-10" db="EMBL/GenBank/DDBJ databases">
        <authorList>
            <person name="Chen Y."/>
            <person name="Shah S."/>
            <person name="Dougan E. K."/>
            <person name="Thang M."/>
            <person name="Chan C."/>
        </authorList>
    </citation>
    <scope>NUCLEOTIDE SEQUENCE [LARGE SCALE GENOMIC DNA]</scope>
</reference>
<evidence type="ECO:0000313" key="3">
    <source>
        <dbReference type="Proteomes" id="UP001189429"/>
    </source>
</evidence>
<evidence type="ECO:0000313" key="2">
    <source>
        <dbReference type="EMBL" id="CAK0904025.1"/>
    </source>
</evidence>
<accession>A0ABN9XVC4</accession>
<proteinExistence type="predicted"/>
<gene>
    <name evidence="2" type="ORF">PCOR1329_LOCUS80179</name>
</gene>
<sequence>AVAAAVPPGGASPSGGGPQPSAAADAEAAPPGPDAPPLVTAVRRCGAPDPAVCVCCACDGKSELLSKAFELCAQLAGGGRTMDVAASQDEHLRRQLTELGGPWCREGLWYKVDAFVREDGSCVWAVGVGAQQYVRAWRLAVALASAAGG</sequence>
<feature type="non-terminal residue" evidence="2">
    <location>
        <position position="1"/>
    </location>
</feature>
<keyword evidence="3" id="KW-1185">Reference proteome</keyword>
<comment type="caution">
    <text evidence="2">The sequence shown here is derived from an EMBL/GenBank/DDBJ whole genome shotgun (WGS) entry which is preliminary data.</text>
</comment>